<evidence type="ECO:0000313" key="2">
    <source>
        <dbReference type="EMBL" id="CAK9092132.1"/>
    </source>
</evidence>
<dbReference type="EMBL" id="CAXAMN010025031">
    <property type="protein sequence ID" value="CAK9092132.1"/>
    <property type="molecule type" value="Genomic_DNA"/>
</dbReference>
<evidence type="ECO:0000313" key="3">
    <source>
        <dbReference type="EMBL" id="CAK9092140.1"/>
    </source>
</evidence>
<accession>A0ABP0QXK4</accession>
<comment type="caution">
    <text evidence="3">The sequence shown here is derived from an EMBL/GenBank/DDBJ whole genome shotgun (WGS) entry which is preliminary data.</text>
</comment>
<sequence>WSRHVYDENAVGSEYNLHKMPKDVTLKDHFATLIESFYTDTLNKDMPLNPVAAQKKTPLQAVAPHEVAEACRRVAQGGGCPPDGHIVHAAFQSQAVFGFCGQKSNALKVTAVPGTDSDWNVVGSRLSQVLIGASADGKDNLKSIVLSWLSRNQPHAHSATFVWRQGHITVHGILKKLPQTRGQIQIVNGELEKVICASKTQYLQEEDLIELLDGTEAFGKGTAQAETCVSAHACVWLGCQQETYVKQMGSCSNGRTRLGVHTFDGEAVRERLFEESFYPKKASEGLLTEVLGGIYKLQHRPCADPAPAAPAAPPAPGPAQPAGTPAVRVGRRRQGQEVVWSPAAGSILAGICEGSGRACNKSAGAVGSACVRKHAGRFYGSIALSNLAIRNGLLAFAFQDSLPVDWLDTVPFDACIRLLDAVAAVPRMELYSVNQLYLERMIAVEAAKHMKTTPTTALHDFFAPTDFYLKLPSIDQATLRLLEGAFTFEHTDKS</sequence>
<gene>
    <name evidence="2" type="ORF">CCMP2556_LOCUS44129</name>
    <name evidence="3" type="ORF">CCMP2556_LOCUS44133</name>
</gene>
<name>A0ABP0QXK4_9DINO</name>
<reference evidence="3 4" key="1">
    <citation type="submission" date="2024-02" db="EMBL/GenBank/DDBJ databases">
        <authorList>
            <person name="Chen Y."/>
            <person name="Shah S."/>
            <person name="Dougan E. K."/>
            <person name="Thang M."/>
            <person name="Chan C."/>
        </authorList>
    </citation>
    <scope>NUCLEOTIDE SEQUENCE [LARGE SCALE GENOMIC DNA]</scope>
</reference>
<keyword evidence="4" id="KW-1185">Reference proteome</keyword>
<dbReference type="Proteomes" id="UP001642484">
    <property type="component" value="Unassembled WGS sequence"/>
</dbReference>
<feature type="non-terminal residue" evidence="3">
    <location>
        <position position="494"/>
    </location>
</feature>
<evidence type="ECO:0000313" key="4">
    <source>
        <dbReference type="Proteomes" id="UP001642484"/>
    </source>
</evidence>
<feature type="region of interest" description="Disordered" evidence="1">
    <location>
        <begin position="305"/>
        <end position="328"/>
    </location>
</feature>
<proteinExistence type="predicted"/>
<dbReference type="EMBL" id="CAXAMN010025037">
    <property type="protein sequence ID" value="CAK9092140.1"/>
    <property type="molecule type" value="Genomic_DNA"/>
</dbReference>
<feature type="compositionally biased region" description="Pro residues" evidence="1">
    <location>
        <begin position="307"/>
        <end position="319"/>
    </location>
</feature>
<evidence type="ECO:0000256" key="1">
    <source>
        <dbReference type="SAM" id="MobiDB-lite"/>
    </source>
</evidence>
<feature type="non-terminal residue" evidence="3">
    <location>
        <position position="1"/>
    </location>
</feature>
<protein>
    <submittedName>
        <fullName evidence="3">Uncharacterized protein</fullName>
    </submittedName>
</protein>
<organism evidence="3 4">
    <name type="scientific">Durusdinium trenchii</name>
    <dbReference type="NCBI Taxonomy" id="1381693"/>
    <lineage>
        <taxon>Eukaryota</taxon>
        <taxon>Sar</taxon>
        <taxon>Alveolata</taxon>
        <taxon>Dinophyceae</taxon>
        <taxon>Suessiales</taxon>
        <taxon>Symbiodiniaceae</taxon>
        <taxon>Durusdinium</taxon>
    </lineage>
</organism>